<protein>
    <submittedName>
        <fullName evidence="7">Paired AMPhipathic helix protein</fullName>
    </submittedName>
</protein>
<dbReference type="Pfam" id="PF08295">
    <property type="entry name" value="Sin3_corepress"/>
    <property type="match status" value="1"/>
</dbReference>
<feature type="compositionally biased region" description="Basic and acidic residues" evidence="5">
    <location>
        <begin position="1422"/>
        <end position="1438"/>
    </location>
</feature>
<evidence type="ECO:0000256" key="1">
    <source>
        <dbReference type="ARBA" id="ARBA00004123"/>
    </source>
</evidence>
<dbReference type="SMART" id="SM00761">
    <property type="entry name" value="HDAC_interact"/>
    <property type="match status" value="1"/>
</dbReference>
<dbReference type="InterPro" id="IPR013194">
    <property type="entry name" value="HDAC_interact_dom"/>
</dbReference>
<dbReference type="PANTHER" id="PTHR12346">
    <property type="entry name" value="SIN3B-RELATED"/>
    <property type="match status" value="1"/>
</dbReference>
<keyword evidence="2" id="KW-0678">Repressor</keyword>
<evidence type="ECO:0000313" key="7">
    <source>
        <dbReference type="EMBL" id="BES95441.1"/>
    </source>
</evidence>
<feature type="compositionally biased region" description="Basic residues" evidence="5">
    <location>
        <begin position="724"/>
        <end position="740"/>
    </location>
</feature>
<sequence length="1585" mass="174494">MKRRVEEATKVEGIPPVLHAQRSPHTVSSVVQPAYPNISKSAGAEVNSIQQYPIAASYVSMPSITASVKPAGNLQATGGASITAAASHTSGILVASGPFRHAKAQPSGGGTTPPTVVGSTGGGQSVSSAPAQQFQRLKVEDALSYLDQVKYKFQSQPQVYNDFLEIMKEFKSQCIDTPGVIARVSHLFKGYPELISGFNTFLPPGYKIEVQANDTGYSLQVSVSNPLGHQTMQEIPTLTPTQQHSVVVTNQTTKPPVTYTPTVGVVANVQTTHLVKGTPSLATVERRAEPSPQVQAAALAMSGVATQGIVQAERSPPRIATVTSIQGTVTSGTPLGIAMAGSSASVAGGHPAQPPALAAASVAVPPNSAAAATAVVLPPNHVPGPQQTSQPVEFNHAINYVNKIKNRFQGQPEKYKKFLEILHTYQKEQKNVKSANTGPVLVGGLVGSANSGKHLTEAEVYAQVAQLFEKHDDLLLEFGQFLPDATSHNTLSLASLVNTSNHHHSLKVTERKSTVNLKFGSGTVNRSESNVRDRAERNDRDNSGPREPVKTSPPTTGPKTLSGVKRSNEIFNNLPIGPNSPGSAAHPGPPGPVKRQKLTHPSTHSSFSHFEAIKRAFRNPGHYDQLLRCFYLFNLELISRSELICLIAPLLSRLPDHLNYFRDYLGETGPIGPVHPSSVVAGGSSAAESGRSPVSPPAVAPAHHPSVQPAQHHPHHMSSTSSGHHNHHSHHGHHHHHSHHGNSQSNAASSSVSRDRDRDRDKEHIAPERERPLPLPLPLPPPLPPLGHGSLPPHLLDHHHPLSNSRLGLEPSRPDHATSAATADIDFSSCKRIGASYCALPKSAPPPRCSGRTLLCKQVLNDTWVSFPTWSEDSTFVTSRKTQYEEYIYRCEDERFELDLVIESNASTIVILENVQKKMSRMSPEELAKFTLDDNLGGTSSTIHVKAIRRIYGDKANDVIEGLKSNPSVAVPLVLRRLRYKENEWRHAQKGFNKTWRDQNEKFYLKSLDHQGINFKQSDLKGLRSKSLYNEIETAYDERHENDEGKTGPHIFLSYTDKNILDDAANLLIHHVKRQTGVHKQDKQRIKQLLRHSIPDMFHHRRQELSDDERDTDDKMDSDVSTNKENLGNAGNTPKGCNNNNNNKIKRETPNDVTVCANSKPPTANFKSAPSPNSSVPQEPPAVPVVKPEEHPSNHPDEVYTLFFGSNNWYLFIRLHQILCERLNKMSERSKKIADEEAQHSVNRKESTTAMLRLKPNEHWQDCYGSMLEMVKSVLDCSMESQTYEDTLRQMFGIHAYIGFTLDKIVIYAVRQLQYLVTDESCVECWDLHNTYRAKGGAGGPVATAEERAAMEANYMRAVTTCLSGENCYKICIYKKECKVTVELLDNESEEEEEGGGSDNGTADTKEKNGSASSNNANSSKKWSDVDSRTNSHSDRADSGTSSLNDKDRFTPIAPLYLRRLLKGKKDNSDESKNSKISSVKCFASGSLNDVIIIDKNDCLYKAGSIRRSRETHCKVTRRKFAKFSQWHQKWALREVSRTESEDATVWFMGRAPNTHPNVTKAVEKDPGDERAPFRKYKVYTVSRT</sequence>
<evidence type="ECO:0000256" key="2">
    <source>
        <dbReference type="ARBA" id="ARBA00022491"/>
    </source>
</evidence>
<feature type="region of interest" description="Disordered" evidence="5">
    <location>
        <begin position="504"/>
        <end position="603"/>
    </location>
</feature>
<dbReference type="PROSITE" id="PS51477">
    <property type="entry name" value="PAH"/>
    <property type="match status" value="2"/>
</dbReference>
<dbReference type="Gene3D" id="1.20.1160.11">
    <property type="entry name" value="Paired amphipathic helix"/>
    <property type="match status" value="3"/>
</dbReference>
<accession>A0ABN7ATC5</accession>
<feature type="compositionally biased region" description="Low complexity" evidence="5">
    <location>
        <begin position="741"/>
        <end position="752"/>
    </location>
</feature>
<feature type="compositionally biased region" description="Basic and acidic residues" evidence="5">
    <location>
        <begin position="753"/>
        <end position="772"/>
    </location>
</feature>
<dbReference type="InterPro" id="IPR003822">
    <property type="entry name" value="PAH"/>
</dbReference>
<comment type="subcellular location">
    <subcellularLocation>
        <location evidence="1 4">Nucleus</location>
    </subcellularLocation>
</comment>
<organism evidence="7 8">
    <name type="scientific">Nesidiocoris tenuis</name>
    <dbReference type="NCBI Taxonomy" id="355587"/>
    <lineage>
        <taxon>Eukaryota</taxon>
        <taxon>Metazoa</taxon>
        <taxon>Ecdysozoa</taxon>
        <taxon>Arthropoda</taxon>
        <taxon>Hexapoda</taxon>
        <taxon>Insecta</taxon>
        <taxon>Pterygota</taxon>
        <taxon>Neoptera</taxon>
        <taxon>Paraneoptera</taxon>
        <taxon>Hemiptera</taxon>
        <taxon>Heteroptera</taxon>
        <taxon>Panheteroptera</taxon>
        <taxon>Cimicomorpha</taxon>
        <taxon>Miridae</taxon>
        <taxon>Dicyphina</taxon>
        <taxon>Nesidiocoris</taxon>
    </lineage>
</organism>
<feature type="compositionally biased region" description="Basic and acidic residues" evidence="5">
    <location>
        <begin position="529"/>
        <end position="549"/>
    </location>
</feature>
<feature type="region of interest" description="Disordered" evidence="5">
    <location>
        <begin position="671"/>
        <end position="819"/>
    </location>
</feature>
<gene>
    <name evidence="7" type="ORF">NTJ_08250</name>
</gene>
<evidence type="ECO:0000259" key="6">
    <source>
        <dbReference type="SMART" id="SM00761"/>
    </source>
</evidence>
<evidence type="ECO:0000313" key="8">
    <source>
        <dbReference type="Proteomes" id="UP001307889"/>
    </source>
</evidence>
<feature type="compositionally biased region" description="Pro residues" evidence="5">
    <location>
        <begin position="773"/>
        <end position="785"/>
    </location>
</feature>
<dbReference type="Pfam" id="PF02671">
    <property type="entry name" value="PAH"/>
    <property type="match status" value="2"/>
</dbReference>
<evidence type="ECO:0000256" key="3">
    <source>
        <dbReference type="ARBA" id="ARBA00023242"/>
    </source>
</evidence>
<feature type="compositionally biased region" description="Acidic residues" evidence="5">
    <location>
        <begin position="1387"/>
        <end position="1396"/>
    </location>
</feature>
<evidence type="ECO:0000256" key="5">
    <source>
        <dbReference type="SAM" id="MobiDB-lite"/>
    </source>
</evidence>
<dbReference type="InterPro" id="IPR036600">
    <property type="entry name" value="PAH_sf"/>
</dbReference>
<dbReference type="Pfam" id="PF16879">
    <property type="entry name" value="Sin3a_C"/>
    <property type="match status" value="1"/>
</dbReference>
<dbReference type="InterPro" id="IPR031693">
    <property type="entry name" value="Sin3_C"/>
</dbReference>
<evidence type="ECO:0000256" key="4">
    <source>
        <dbReference type="PROSITE-ProRule" id="PRU00810"/>
    </source>
</evidence>
<keyword evidence="8" id="KW-1185">Reference proteome</keyword>
<feature type="compositionally biased region" description="Polar residues" evidence="5">
    <location>
        <begin position="1119"/>
        <end position="1137"/>
    </location>
</feature>
<feature type="compositionally biased region" description="Low complexity" evidence="5">
    <location>
        <begin position="700"/>
        <end position="723"/>
    </location>
</feature>
<dbReference type="Proteomes" id="UP001307889">
    <property type="component" value="Chromosome 6"/>
</dbReference>
<feature type="compositionally biased region" description="Low complexity" evidence="5">
    <location>
        <begin position="674"/>
        <end position="693"/>
    </location>
</feature>
<proteinExistence type="predicted"/>
<feature type="compositionally biased region" description="Low complexity" evidence="5">
    <location>
        <begin position="1410"/>
        <end position="1421"/>
    </location>
</feature>
<dbReference type="InterPro" id="IPR039774">
    <property type="entry name" value="Sin3-like"/>
</dbReference>
<dbReference type="SUPFAM" id="SSF47762">
    <property type="entry name" value="PAH2 domain"/>
    <property type="match status" value="3"/>
</dbReference>
<feature type="region of interest" description="Disordered" evidence="5">
    <location>
        <begin position="1090"/>
        <end position="1192"/>
    </location>
</feature>
<dbReference type="PANTHER" id="PTHR12346:SF0">
    <property type="entry name" value="SIN3A, ISOFORM G"/>
    <property type="match status" value="1"/>
</dbReference>
<name>A0ABN7ATC5_9HEMI</name>
<feature type="region of interest" description="Disordered" evidence="5">
    <location>
        <begin position="1387"/>
        <end position="1447"/>
    </location>
</feature>
<feature type="compositionally biased region" description="Polar residues" evidence="5">
    <location>
        <begin position="1156"/>
        <end position="1175"/>
    </location>
</feature>
<reference evidence="7 8" key="1">
    <citation type="submission" date="2023-09" db="EMBL/GenBank/DDBJ databases">
        <title>Nesidiocoris tenuis whole genome shotgun sequence.</title>
        <authorList>
            <person name="Shibata T."/>
            <person name="Shimoda M."/>
            <person name="Kobayashi T."/>
            <person name="Uehara T."/>
        </authorList>
    </citation>
    <scope>NUCLEOTIDE SEQUENCE [LARGE SCALE GENOMIC DNA]</scope>
    <source>
        <strain evidence="7 8">Japan</strain>
    </source>
</reference>
<feature type="compositionally biased region" description="Low complexity" evidence="5">
    <location>
        <begin position="577"/>
        <end position="586"/>
    </location>
</feature>
<feature type="domain" description="Histone deacetylase interacting" evidence="6">
    <location>
        <begin position="829"/>
        <end position="929"/>
    </location>
</feature>
<dbReference type="EMBL" id="AP028914">
    <property type="protein sequence ID" value="BES95441.1"/>
    <property type="molecule type" value="Genomic_DNA"/>
</dbReference>
<keyword evidence="3 4" id="KW-0539">Nucleus</keyword>
<feature type="region of interest" description="Disordered" evidence="5">
    <location>
        <begin position="100"/>
        <end position="129"/>
    </location>
</feature>